<evidence type="ECO:0000313" key="2">
    <source>
        <dbReference type="EMBL" id="SDQ61782.1"/>
    </source>
</evidence>
<proteinExistence type="predicted"/>
<dbReference type="RefSeq" id="WP_244144941.1">
    <property type="nucleotide sequence ID" value="NZ_FNKX01000001.1"/>
</dbReference>
<keyword evidence="1" id="KW-1133">Transmembrane helix</keyword>
<keyword evidence="1" id="KW-0472">Membrane</keyword>
<dbReference type="EMBL" id="FNKX01000001">
    <property type="protein sequence ID" value="SDQ61782.1"/>
    <property type="molecule type" value="Genomic_DNA"/>
</dbReference>
<protein>
    <submittedName>
        <fullName evidence="2">Uncharacterized protein</fullName>
    </submittedName>
</protein>
<keyword evidence="3" id="KW-1185">Reference proteome</keyword>
<evidence type="ECO:0000313" key="3">
    <source>
        <dbReference type="Proteomes" id="UP000199365"/>
    </source>
</evidence>
<reference evidence="3" key="1">
    <citation type="submission" date="2016-10" db="EMBL/GenBank/DDBJ databases">
        <authorList>
            <person name="Varghese N."/>
            <person name="Submissions S."/>
        </authorList>
    </citation>
    <scope>NUCLEOTIDE SEQUENCE [LARGE SCALE GENOMIC DNA]</scope>
    <source>
        <strain evidence="3">DUS833</strain>
    </source>
</reference>
<dbReference type="AlphaFoldDB" id="A0A1H1CCB7"/>
<keyword evidence="1" id="KW-0812">Transmembrane</keyword>
<sequence length="122" mass="13624">MGLIRWVGIGVVAAVVVGSVATWVAPNFDEAQATTDRQTIDCLTTRLSHEDHADIARFADKNDYDSLWRVFDRVFPDCAVRSDQRDRKAELEAAAWRNLSSNRDFMRMREANAALAASAATH</sequence>
<dbReference type="STRING" id="157910.SAMN05445850_1191"/>
<accession>A0A1H1CCB7</accession>
<evidence type="ECO:0000256" key="1">
    <source>
        <dbReference type="SAM" id="Phobius"/>
    </source>
</evidence>
<name>A0A1H1CCB7_9BURK</name>
<feature type="transmembrane region" description="Helical" evidence="1">
    <location>
        <begin position="6"/>
        <end position="25"/>
    </location>
</feature>
<gene>
    <name evidence="2" type="ORF">SAMN05445850_1191</name>
</gene>
<organism evidence="2 3">
    <name type="scientific">Paraburkholderia tuberum</name>
    <dbReference type="NCBI Taxonomy" id="157910"/>
    <lineage>
        <taxon>Bacteria</taxon>
        <taxon>Pseudomonadati</taxon>
        <taxon>Pseudomonadota</taxon>
        <taxon>Betaproteobacteria</taxon>
        <taxon>Burkholderiales</taxon>
        <taxon>Burkholderiaceae</taxon>
        <taxon>Paraburkholderia</taxon>
    </lineage>
</organism>
<dbReference type="Proteomes" id="UP000199365">
    <property type="component" value="Unassembled WGS sequence"/>
</dbReference>